<dbReference type="EMBL" id="CAJNDS010002080">
    <property type="protein sequence ID" value="CAE7312599.1"/>
    <property type="molecule type" value="Genomic_DNA"/>
</dbReference>
<gene>
    <name evidence="6" type="primary">msrA</name>
    <name evidence="6" type="ORF">SNAT2548_LOCUS16415</name>
</gene>
<evidence type="ECO:0000256" key="2">
    <source>
        <dbReference type="ARBA" id="ARBA00012502"/>
    </source>
</evidence>
<evidence type="ECO:0000313" key="6">
    <source>
        <dbReference type="EMBL" id="CAE7312599.1"/>
    </source>
</evidence>
<comment type="similarity">
    <text evidence="1">Belongs to the MsrA Met sulfoxide reductase family.</text>
</comment>
<dbReference type="Proteomes" id="UP000604046">
    <property type="component" value="Unassembled WGS sequence"/>
</dbReference>
<proteinExistence type="inferred from homology"/>
<dbReference type="OrthoDB" id="77405at2759"/>
<organism evidence="6 7">
    <name type="scientific">Symbiodinium natans</name>
    <dbReference type="NCBI Taxonomy" id="878477"/>
    <lineage>
        <taxon>Eukaryota</taxon>
        <taxon>Sar</taxon>
        <taxon>Alveolata</taxon>
        <taxon>Dinophyceae</taxon>
        <taxon>Suessiales</taxon>
        <taxon>Symbiodiniaceae</taxon>
        <taxon>Symbiodinium</taxon>
    </lineage>
</organism>
<dbReference type="SUPFAM" id="SSF55068">
    <property type="entry name" value="Peptide methionine sulfoxide reductase"/>
    <property type="match status" value="1"/>
</dbReference>
<dbReference type="AlphaFoldDB" id="A0A812NMH7"/>
<feature type="domain" description="Peptide methionine sulphoxide reductase MsrA" evidence="5">
    <location>
        <begin position="2"/>
        <end position="97"/>
    </location>
</feature>
<keyword evidence="3" id="KW-0560">Oxidoreductase</keyword>
<name>A0A812NMH7_9DINO</name>
<dbReference type="GO" id="GO:0008113">
    <property type="term" value="F:peptide-methionine (S)-S-oxide reductase activity"/>
    <property type="evidence" value="ECO:0007669"/>
    <property type="project" value="UniProtKB-EC"/>
</dbReference>
<dbReference type="PANTHER" id="PTHR43774">
    <property type="entry name" value="PEPTIDE METHIONINE SULFOXIDE REDUCTASE"/>
    <property type="match status" value="1"/>
</dbReference>
<evidence type="ECO:0000256" key="1">
    <source>
        <dbReference type="ARBA" id="ARBA00005591"/>
    </source>
</evidence>
<dbReference type="InterPro" id="IPR002569">
    <property type="entry name" value="Met_Sox_Rdtase_MsrA_dom"/>
</dbReference>
<protein>
    <recommendedName>
        <fullName evidence="2">peptide-methionine (S)-S-oxide reductase</fullName>
        <ecNumber evidence="2">1.8.4.11</ecNumber>
    </recommendedName>
    <alternativeName>
        <fullName evidence="4">Peptide-methionine (S)-S-oxide reductase</fullName>
    </alternativeName>
</protein>
<evidence type="ECO:0000313" key="7">
    <source>
        <dbReference type="Proteomes" id="UP000604046"/>
    </source>
</evidence>
<reference evidence="6" key="1">
    <citation type="submission" date="2021-02" db="EMBL/GenBank/DDBJ databases">
        <authorList>
            <person name="Dougan E. K."/>
            <person name="Rhodes N."/>
            <person name="Thang M."/>
            <person name="Chan C."/>
        </authorList>
    </citation>
    <scope>NUCLEOTIDE SEQUENCE</scope>
</reference>
<comment type="caution">
    <text evidence="6">The sequence shown here is derived from an EMBL/GenBank/DDBJ whole genome shotgun (WGS) entry which is preliminary data.</text>
</comment>
<evidence type="ECO:0000256" key="3">
    <source>
        <dbReference type="ARBA" id="ARBA00023002"/>
    </source>
</evidence>
<dbReference type="Gene3D" id="3.30.1060.10">
    <property type="entry name" value="Peptide methionine sulphoxide reductase MsrA"/>
    <property type="match status" value="1"/>
</dbReference>
<accession>A0A812NMH7</accession>
<evidence type="ECO:0000259" key="5">
    <source>
        <dbReference type="Pfam" id="PF01625"/>
    </source>
</evidence>
<dbReference type="InterPro" id="IPR036509">
    <property type="entry name" value="Met_Sox_Rdtase_MsrA_sf"/>
</dbReference>
<keyword evidence="7" id="KW-1185">Reference proteome</keyword>
<evidence type="ECO:0000256" key="4">
    <source>
        <dbReference type="ARBA" id="ARBA00030643"/>
    </source>
</evidence>
<dbReference type="PANTHER" id="PTHR43774:SF1">
    <property type="entry name" value="PEPTIDE METHIONINE SULFOXIDE REDUCTASE MSRA 2"/>
    <property type="match status" value="1"/>
</dbReference>
<dbReference type="Pfam" id="PF01625">
    <property type="entry name" value="PMSR"/>
    <property type="match status" value="1"/>
</dbReference>
<sequence length="137" mass="15276">MVQAQFDQVPGVLKTTVGYTGGRNANPSYESVCAGDGHTEAIQIEYDPEKVSYDALLDAFLKGHQPMRSKAQYKSAIWYHNEEQRKEAERRMEEIGAGPVVDVDEAVRRNRDPNTRAIQSQSRATSAPLPGHLRCLC</sequence>
<dbReference type="EC" id="1.8.4.11" evidence="2"/>